<dbReference type="KEGG" id="fpn:ABE65_018680"/>
<evidence type="ECO:0000313" key="6">
    <source>
        <dbReference type="EMBL" id="ANC78713.1"/>
    </source>
</evidence>
<dbReference type="RefSeq" id="WP_066398298.1">
    <property type="nucleotide sequence ID" value="NZ_CP015378.1"/>
</dbReference>
<gene>
    <name evidence="6" type="primary">pdxA</name>
    <name evidence="6" type="ORF">ABE65_018680</name>
</gene>
<sequence length="344" mass="36904">MTTTTKTTTTEKAIIAIPMGDPAGIGPEITMKSLAKKEIYDVCKPLVIGDAAVLEKAIAIVGADLSINEVASPAEGKYELGTVDVINLNNIDINKLQYGEVSAQGGQGAFEYIKKAVELATAGEVKALATTPINKESLKAANVPYIGHTEMLESLAGSDDPLTMFEVRGMRIFFLTRHLSLKDAIAAMTKERVHDYLVRCDRALARLGVENRRWAVAGLNPHSGEGGLFGWEEVEQIKPGIELAVADGINAVGPVPADSVFFQALNGKYDAVLSLYHDQGHIAAKMTDFHRTISITNGLPFLRTSVDHGTAFDIAGKNIAESTSMEECIKLAAQYAPKFTANSL</sequence>
<dbReference type="STRING" id="1221500.ABE65_018680"/>
<dbReference type="EMBL" id="CP015378">
    <property type="protein sequence ID" value="ANC78713.1"/>
    <property type="molecule type" value="Genomic_DNA"/>
</dbReference>
<dbReference type="GO" id="GO:0016491">
    <property type="term" value="F:oxidoreductase activity"/>
    <property type="evidence" value="ECO:0007669"/>
    <property type="project" value="UniProtKB-KW"/>
</dbReference>
<accession>A0A160IQH7</accession>
<dbReference type="SUPFAM" id="SSF53659">
    <property type="entry name" value="Isocitrate/Isopropylmalate dehydrogenase-like"/>
    <property type="match status" value="1"/>
</dbReference>
<evidence type="ECO:0000256" key="3">
    <source>
        <dbReference type="ARBA" id="ARBA00022723"/>
    </source>
</evidence>
<name>A0A160IQH7_9BACL</name>
<comment type="cofactor">
    <cofactor evidence="1">
        <name>a divalent metal cation</name>
        <dbReference type="ChEBI" id="CHEBI:60240"/>
    </cofactor>
</comment>
<dbReference type="Pfam" id="PF04166">
    <property type="entry name" value="PdxA"/>
    <property type="match status" value="1"/>
</dbReference>
<dbReference type="PANTHER" id="PTHR30004">
    <property type="entry name" value="4-HYDROXYTHREONINE-4-PHOSPHATE DEHYDROGENASE"/>
    <property type="match status" value="1"/>
</dbReference>
<keyword evidence="3" id="KW-0479">Metal-binding</keyword>
<dbReference type="NCBIfam" id="TIGR00557">
    <property type="entry name" value="pdxA"/>
    <property type="match status" value="1"/>
</dbReference>
<proteinExistence type="inferred from homology"/>
<dbReference type="GO" id="GO:0046872">
    <property type="term" value="F:metal ion binding"/>
    <property type="evidence" value="ECO:0007669"/>
    <property type="project" value="UniProtKB-KW"/>
</dbReference>
<evidence type="ECO:0000256" key="1">
    <source>
        <dbReference type="ARBA" id="ARBA00001968"/>
    </source>
</evidence>
<keyword evidence="7" id="KW-1185">Reference proteome</keyword>
<dbReference type="AlphaFoldDB" id="A0A160IQH7"/>
<dbReference type="PANTHER" id="PTHR30004:SF6">
    <property type="entry name" value="D-THREONATE 4-PHOSPHATE DEHYDROGENASE"/>
    <property type="match status" value="1"/>
</dbReference>
<organism evidence="6 7">
    <name type="scientific">Fictibacillus phosphorivorans</name>
    <dbReference type="NCBI Taxonomy" id="1221500"/>
    <lineage>
        <taxon>Bacteria</taxon>
        <taxon>Bacillati</taxon>
        <taxon>Bacillota</taxon>
        <taxon>Bacilli</taxon>
        <taxon>Bacillales</taxon>
        <taxon>Fictibacillaceae</taxon>
        <taxon>Fictibacillus</taxon>
    </lineage>
</organism>
<evidence type="ECO:0000256" key="5">
    <source>
        <dbReference type="ARBA" id="ARBA00023027"/>
    </source>
</evidence>
<dbReference type="NCBIfam" id="NF002992">
    <property type="entry name" value="PRK03743.1"/>
    <property type="match status" value="1"/>
</dbReference>
<dbReference type="InterPro" id="IPR005255">
    <property type="entry name" value="PdxA_fam"/>
</dbReference>
<dbReference type="Gene3D" id="3.40.718.10">
    <property type="entry name" value="Isopropylmalate Dehydrogenase"/>
    <property type="match status" value="1"/>
</dbReference>
<reference evidence="6 7" key="1">
    <citation type="submission" date="2016-04" db="EMBL/GenBank/DDBJ databases">
        <title>Complete genome sequence of Fictibacillus phosphorivorans G25-29, a strain toxic to nematodes.</title>
        <authorList>
            <person name="Zheng Z."/>
        </authorList>
    </citation>
    <scope>NUCLEOTIDE SEQUENCE [LARGE SCALE GENOMIC DNA]</scope>
    <source>
        <strain evidence="6 7">G25-29</strain>
    </source>
</reference>
<dbReference type="GO" id="GO:0051287">
    <property type="term" value="F:NAD binding"/>
    <property type="evidence" value="ECO:0007669"/>
    <property type="project" value="InterPro"/>
</dbReference>
<dbReference type="Proteomes" id="UP000076623">
    <property type="component" value="Chromosome"/>
</dbReference>
<evidence type="ECO:0000313" key="7">
    <source>
        <dbReference type="Proteomes" id="UP000076623"/>
    </source>
</evidence>
<evidence type="ECO:0000256" key="2">
    <source>
        <dbReference type="ARBA" id="ARBA00009464"/>
    </source>
</evidence>
<comment type="similarity">
    <text evidence="2">Belongs to the PdxA family. PdxA2 subfamily.</text>
</comment>
<evidence type="ECO:0000256" key="4">
    <source>
        <dbReference type="ARBA" id="ARBA00023002"/>
    </source>
</evidence>
<keyword evidence="4" id="KW-0560">Oxidoreductase</keyword>
<protein>
    <submittedName>
        <fullName evidence="6">4-hydroxythreonine-4-phosphate dehydrogenase</fullName>
    </submittedName>
</protein>
<keyword evidence="5" id="KW-0520">NAD</keyword>